<proteinExistence type="predicted"/>
<reference evidence="1" key="1">
    <citation type="submission" date="2021-01" db="EMBL/GenBank/DDBJ databases">
        <authorList>
            <consortium name="Genoscope - CEA"/>
            <person name="William W."/>
        </authorList>
    </citation>
    <scope>NUCLEOTIDE SEQUENCE</scope>
</reference>
<evidence type="ECO:0000313" key="2">
    <source>
        <dbReference type="Proteomes" id="UP000692954"/>
    </source>
</evidence>
<evidence type="ECO:0000313" key="1">
    <source>
        <dbReference type="EMBL" id="CAD8062731.1"/>
    </source>
</evidence>
<accession>A0A8S1L7T8</accession>
<dbReference type="Proteomes" id="UP000692954">
    <property type="component" value="Unassembled WGS sequence"/>
</dbReference>
<name>A0A8S1L7T8_9CILI</name>
<dbReference type="PANTHER" id="PTHR36649">
    <property type="entry name" value="UBIQUITIN-LIKE DOMAIN-CONTAINING PROTEIN"/>
    <property type="match status" value="1"/>
</dbReference>
<keyword evidence="2" id="KW-1185">Reference proteome</keyword>
<dbReference type="AlphaFoldDB" id="A0A8S1L7T8"/>
<dbReference type="OrthoDB" id="428577at2759"/>
<sequence length="429" mass="50764">MNQLLSSIKEKQNSEQQKYQLSDIEKQISISHIEKYISISQQILKQPIKEQILTLNQEIRNTNKLTNNKKQYYKHQYQKQLLRELKALGEVKQIPHVKQNIEVSNPDVLLYVLKEQLLRDQNRELLYSSKEYSFGLNSIIGAHGSDQTCLKIRNKNLDYDKIVNDNKLLQQHLLKFKEDISKLFQIPIDKIEILGVQKGSFEIDFKLQGKNLDYIKKMIKVNPLIKEFLDNYCNGNIEFVKYFDQAQTDVTISSDDFNPIYNMSWEGFHEKEERGPPDHKYDYYFPIGCYGFGLNVTKYENSEDWLKMDGNPNEWRILYHGTLNEYVNSIVRNNLQPGQRNLYASDLCYDEYGSAVQVGNGIYFSDRFEVCLNYTSHIEIDRKHFQAIFMTRVNPRKIRQSDRMVDVNYFVVNNSEDVRPYRLLLYETQ</sequence>
<dbReference type="EMBL" id="CAJJDN010000017">
    <property type="protein sequence ID" value="CAD8062731.1"/>
    <property type="molecule type" value="Genomic_DNA"/>
</dbReference>
<gene>
    <name evidence="1" type="ORF">PSON_ATCC_30995.1.T0170017</name>
</gene>
<protein>
    <recommendedName>
        <fullName evidence="3">PARP catalytic domain-containing protein</fullName>
    </recommendedName>
</protein>
<evidence type="ECO:0008006" key="3">
    <source>
        <dbReference type="Google" id="ProtNLM"/>
    </source>
</evidence>
<dbReference type="PANTHER" id="PTHR36649:SF28">
    <property type="entry name" value="UBIQUITIN-LIKE DOMAIN-CONTAINING PROTEIN"/>
    <property type="match status" value="1"/>
</dbReference>
<comment type="caution">
    <text evidence="1">The sequence shown here is derived from an EMBL/GenBank/DDBJ whole genome shotgun (WGS) entry which is preliminary data.</text>
</comment>
<organism evidence="1 2">
    <name type="scientific">Paramecium sonneborni</name>
    <dbReference type="NCBI Taxonomy" id="65129"/>
    <lineage>
        <taxon>Eukaryota</taxon>
        <taxon>Sar</taxon>
        <taxon>Alveolata</taxon>
        <taxon>Ciliophora</taxon>
        <taxon>Intramacronucleata</taxon>
        <taxon>Oligohymenophorea</taxon>
        <taxon>Peniculida</taxon>
        <taxon>Parameciidae</taxon>
        <taxon>Paramecium</taxon>
    </lineage>
</organism>